<protein>
    <submittedName>
        <fullName evidence="1">Uncharacterized protein</fullName>
    </submittedName>
</protein>
<name>A0A1J6JIK5_NICAT</name>
<dbReference type="AlphaFoldDB" id="A0A1J6JIK5"/>
<gene>
    <name evidence="1" type="ORF">A4A49_09787</name>
</gene>
<accession>A0A1J6JIK5</accession>
<comment type="caution">
    <text evidence="1">The sequence shown here is derived from an EMBL/GenBank/DDBJ whole genome shotgun (WGS) entry which is preliminary data.</text>
</comment>
<proteinExistence type="predicted"/>
<dbReference type="Proteomes" id="UP000187609">
    <property type="component" value="Unassembled WGS sequence"/>
</dbReference>
<evidence type="ECO:0000313" key="1">
    <source>
        <dbReference type="EMBL" id="OIT06793.1"/>
    </source>
</evidence>
<evidence type="ECO:0000313" key="2">
    <source>
        <dbReference type="Proteomes" id="UP000187609"/>
    </source>
</evidence>
<sequence>MLEVNMICKVNTCLYKYVIFRFHLSQLLETRTLSLWIIKLKRNLEKGVNKVYVICEFAGYMKLCIFLTKTC</sequence>
<dbReference type="EMBL" id="MJEQ01037184">
    <property type="protein sequence ID" value="OIT06793.1"/>
    <property type="molecule type" value="Genomic_DNA"/>
</dbReference>
<organism evidence="1 2">
    <name type="scientific">Nicotiana attenuata</name>
    <name type="common">Coyote tobacco</name>
    <dbReference type="NCBI Taxonomy" id="49451"/>
    <lineage>
        <taxon>Eukaryota</taxon>
        <taxon>Viridiplantae</taxon>
        <taxon>Streptophyta</taxon>
        <taxon>Embryophyta</taxon>
        <taxon>Tracheophyta</taxon>
        <taxon>Spermatophyta</taxon>
        <taxon>Magnoliopsida</taxon>
        <taxon>eudicotyledons</taxon>
        <taxon>Gunneridae</taxon>
        <taxon>Pentapetalae</taxon>
        <taxon>asterids</taxon>
        <taxon>lamiids</taxon>
        <taxon>Solanales</taxon>
        <taxon>Solanaceae</taxon>
        <taxon>Nicotianoideae</taxon>
        <taxon>Nicotianeae</taxon>
        <taxon>Nicotiana</taxon>
    </lineage>
</organism>
<reference evidence="1" key="1">
    <citation type="submission" date="2016-11" db="EMBL/GenBank/DDBJ databases">
        <title>The genome of Nicotiana attenuata.</title>
        <authorList>
            <person name="Xu S."/>
            <person name="Brockmoeller T."/>
            <person name="Gaquerel E."/>
            <person name="Navarro A."/>
            <person name="Kuhl H."/>
            <person name="Gase K."/>
            <person name="Ling Z."/>
            <person name="Zhou W."/>
            <person name="Kreitzer C."/>
            <person name="Stanke M."/>
            <person name="Tang H."/>
            <person name="Lyons E."/>
            <person name="Pandey P."/>
            <person name="Pandey S.P."/>
            <person name="Timmermann B."/>
            <person name="Baldwin I.T."/>
        </authorList>
    </citation>
    <scope>NUCLEOTIDE SEQUENCE [LARGE SCALE GENOMIC DNA]</scope>
    <source>
        <strain evidence="1">UT</strain>
    </source>
</reference>
<dbReference type="Gramene" id="OIT06793">
    <property type="protein sequence ID" value="OIT06793"/>
    <property type="gene ID" value="A4A49_09787"/>
</dbReference>
<keyword evidence="2" id="KW-1185">Reference proteome</keyword>